<evidence type="ECO:0000256" key="5">
    <source>
        <dbReference type="ARBA" id="ARBA00041766"/>
    </source>
</evidence>
<dbReference type="GO" id="GO:0006567">
    <property type="term" value="P:L-threonine catabolic process"/>
    <property type="evidence" value="ECO:0007669"/>
    <property type="project" value="TreeGrafter"/>
</dbReference>
<protein>
    <recommendedName>
        <fullName evidence="5">L-serine deaminase</fullName>
    </recommendedName>
    <alternativeName>
        <fullName evidence="6">L-threonine dehydratase</fullName>
    </alternativeName>
</protein>
<feature type="non-terminal residue" evidence="8">
    <location>
        <position position="356"/>
    </location>
</feature>
<feature type="domain" description="Tryptophan synthase beta chain-like PALP" evidence="7">
    <location>
        <begin position="2"/>
        <end position="275"/>
    </location>
</feature>
<dbReference type="GO" id="GO:0006565">
    <property type="term" value="P:L-serine catabolic process"/>
    <property type="evidence" value="ECO:0007669"/>
    <property type="project" value="TreeGrafter"/>
</dbReference>
<evidence type="ECO:0000256" key="2">
    <source>
        <dbReference type="ARBA" id="ARBA00010869"/>
    </source>
</evidence>
<dbReference type="Proteomes" id="UP000051574">
    <property type="component" value="Unassembled WGS sequence"/>
</dbReference>
<reference evidence="8 9" key="1">
    <citation type="submission" date="2015-09" db="EMBL/GenBank/DDBJ databases">
        <title>Draft genome of the scarab beetle Oryctes borbonicus.</title>
        <authorList>
            <person name="Meyer J.M."/>
            <person name="Markov G.V."/>
            <person name="Baskaran P."/>
            <person name="Herrmann M."/>
            <person name="Sommer R.J."/>
            <person name="Roedelsperger C."/>
        </authorList>
    </citation>
    <scope>NUCLEOTIDE SEQUENCE [LARGE SCALE GENOMIC DNA]</scope>
    <source>
        <strain evidence="8">OB123</strain>
        <tissue evidence="8">Whole animal</tissue>
    </source>
</reference>
<keyword evidence="3" id="KW-0663">Pyridoxal phosphate</keyword>
<gene>
    <name evidence="8" type="ORF">AMK59_1745</name>
</gene>
<organism evidence="8 9">
    <name type="scientific">Oryctes borbonicus</name>
    <dbReference type="NCBI Taxonomy" id="1629725"/>
    <lineage>
        <taxon>Eukaryota</taxon>
        <taxon>Metazoa</taxon>
        <taxon>Ecdysozoa</taxon>
        <taxon>Arthropoda</taxon>
        <taxon>Hexapoda</taxon>
        <taxon>Insecta</taxon>
        <taxon>Pterygota</taxon>
        <taxon>Neoptera</taxon>
        <taxon>Endopterygota</taxon>
        <taxon>Coleoptera</taxon>
        <taxon>Polyphaga</taxon>
        <taxon>Scarabaeiformia</taxon>
        <taxon>Scarabaeidae</taxon>
        <taxon>Dynastinae</taxon>
        <taxon>Oryctes</taxon>
    </lineage>
</organism>
<evidence type="ECO:0000256" key="6">
    <source>
        <dbReference type="ARBA" id="ARBA00042605"/>
    </source>
</evidence>
<comment type="similarity">
    <text evidence="2">Belongs to the serine/threonine dehydratase family.</text>
</comment>
<dbReference type="Pfam" id="PF00291">
    <property type="entry name" value="PALP"/>
    <property type="match status" value="1"/>
</dbReference>
<accession>A0A0T6BH25</accession>
<dbReference type="AlphaFoldDB" id="A0A0T6BH25"/>
<dbReference type="PANTHER" id="PTHR48078">
    <property type="entry name" value="THREONINE DEHYDRATASE, MITOCHONDRIAL-RELATED"/>
    <property type="match status" value="1"/>
</dbReference>
<feature type="non-terminal residue" evidence="8">
    <location>
        <position position="1"/>
    </location>
</feature>
<comment type="cofactor">
    <cofactor evidence="1">
        <name>pyridoxal 5'-phosphate</name>
        <dbReference type="ChEBI" id="CHEBI:597326"/>
    </cofactor>
</comment>
<dbReference type="OrthoDB" id="4418812at2759"/>
<keyword evidence="4" id="KW-0456">Lyase</keyword>
<evidence type="ECO:0000313" key="9">
    <source>
        <dbReference type="Proteomes" id="UP000051574"/>
    </source>
</evidence>
<evidence type="ECO:0000256" key="4">
    <source>
        <dbReference type="ARBA" id="ARBA00023239"/>
    </source>
</evidence>
<proteinExistence type="inferred from homology"/>
<dbReference type="CDD" id="cd01562">
    <property type="entry name" value="Thr-dehyd"/>
    <property type="match status" value="1"/>
</dbReference>
<keyword evidence="9" id="KW-1185">Reference proteome</keyword>
<dbReference type="GO" id="GO:0009097">
    <property type="term" value="P:isoleucine biosynthetic process"/>
    <property type="evidence" value="ECO:0007669"/>
    <property type="project" value="TreeGrafter"/>
</dbReference>
<comment type="caution">
    <text evidence="8">The sequence shown here is derived from an EMBL/GenBank/DDBJ whole genome shotgun (WGS) entry which is preliminary data.</text>
</comment>
<dbReference type="InterPro" id="IPR001926">
    <property type="entry name" value="TrpB-like_PALP"/>
</dbReference>
<dbReference type="FunFam" id="3.40.50.1100:FF:000007">
    <property type="entry name" value="L-threonine dehydratase catabolic TdcB"/>
    <property type="match status" value="1"/>
</dbReference>
<evidence type="ECO:0000313" key="8">
    <source>
        <dbReference type="EMBL" id="KRT86475.1"/>
    </source>
</evidence>
<evidence type="ECO:0000256" key="1">
    <source>
        <dbReference type="ARBA" id="ARBA00001933"/>
    </source>
</evidence>
<dbReference type="SUPFAM" id="SSF53686">
    <property type="entry name" value="Tryptophan synthase beta subunit-like PLP-dependent enzymes"/>
    <property type="match status" value="1"/>
</dbReference>
<name>A0A0T6BH25_9SCAR</name>
<dbReference type="Gene3D" id="3.40.50.1100">
    <property type="match status" value="2"/>
</dbReference>
<dbReference type="GO" id="GO:0004794">
    <property type="term" value="F:threonine deaminase activity"/>
    <property type="evidence" value="ECO:0007669"/>
    <property type="project" value="TreeGrafter"/>
</dbReference>
<dbReference type="CDD" id="cd04886">
    <property type="entry name" value="ACT_ThrD-II-like"/>
    <property type="match status" value="1"/>
</dbReference>
<dbReference type="GO" id="GO:0003941">
    <property type="term" value="F:L-serine ammonia-lyase activity"/>
    <property type="evidence" value="ECO:0007669"/>
    <property type="project" value="TreeGrafter"/>
</dbReference>
<dbReference type="PANTHER" id="PTHR48078:SF19">
    <property type="entry name" value="ACT DOMAIN-CONTAINING PROTEIN"/>
    <property type="match status" value="1"/>
</dbReference>
<dbReference type="InterPro" id="IPR050147">
    <property type="entry name" value="Ser/Thr_Dehydratase"/>
</dbReference>
<sequence>TKITGINIYLKLEFTQYTGSFKERGARFVMLQLSEEQRKKGCVSASAGNHALAMCYHGLQLGIPITVVMPVVASLMKIQRCKELKGNVIVQGANMIEAKNIAMKLAQESGSLYINGYDHPDVLAGQGTIGIDILEQVPDVDAVVVPVGGGGLITGIGLAVKTLKPSVKVIGVESNGCPGFTNALKAGKPIVTECKASMADGLAVSLVGCNSVETAKHYVDRMVLVKEEDIAVSILRLVEMEKFIVEGAGATPVAAALSGQLDEFIGKNVVLVLSGGNIDSTVLHRAIERGLAADGRLIKIYVKISDRPGGLAELTSIIGSTGACIKRISQERAWLKMDVFSVEVKLVLETRDYEHV</sequence>
<dbReference type="EMBL" id="LJIG01000465">
    <property type="protein sequence ID" value="KRT86475.1"/>
    <property type="molecule type" value="Genomic_DNA"/>
</dbReference>
<evidence type="ECO:0000256" key="3">
    <source>
        <dbReference type="ARBA" id="ARBA00022898"/>
    </source>
</evidence>
<evidence type="ECO:0000259" key="7">
    <source>
        <dbReference type="Pfam" id="PF00291"/>
    </source>
</evidence>
<dbReference type="InterPro" id="IPR036052">
    <property type="entry name" value="TrpB-like_PALP_sf"/>
</dbReference>
<dbReference type="InterPro" id="IPR044561">
    <property type="entry name" value="ACT_ThrD-II-like"/>
</dbReference>